<dbReference type="Proteomes" id="UP000183809">
    <property type="component" value="Unassembled WGS sequence"/>
</dbReference>
<reference evidence="2 3" key="1">
    <citation type="submission" date="2016-10" db="EMBL/GenBank/DDBJ databases">
        <title>Proteomics and genomics reveal pathogen-plant mechanisms compatible with a hemibiotrophic lifestyle of Diplodia corticola.</title>
        <authorList>
            <person name="Fernandes I."/>
            <person name="De Jonge R."/>
            <person name="Van De Peer Y."/>
            <person name="Devreese B."/>
            <person name="Alves A."/>
            <person name="Esteves A.C."/>
        </authorList>
    </citation>
    <scope>NUCLEOTIDE SEQUENCE [LARGE SCALE GENOMIC DNA]</scope>
    <source>
        <strain evidence="2 3">CBS 112549</strain>
    </source>
</reference>
<gene>
    <name evidence="2" type="ORF">BKCO1_3800084</name>
</gene>
<name>A0A1J9QVM7_9PEZI</name>
<feature type="compositionally biased region" description="Basic and acidic residues" evidence="1">
    <location>
        <begin position="1"/>
        <end position="27"/>
    </location>
</feature>
<feature type="compositionally biased region" description="Polar residues" evidence="1">
    <location>
        <begin position="29"/>
        <end position="42"/>
    </location>
</feature>
<dbReference type="GeneID" id="31015559"/>
<sequence>MRLRNLDKIDYSETRRNREHGTARRGEPGTSTHPKAGKSTTTKQKRTASGRVTRTVSANAFSVTPKKSSRRSMGREHRHASPIVEIIKKTATNPSASAPSDSSDAEHHSILMHKFFKAHEDQVANVPRKKQRKALGKLWRESPLNPKNARAQHESNEGSIGNEDGKDGKDGTV</sequence>
<comment type="caution">
    <text evidence="2">The sequence shown here is derived from an EMBL/GenBank/DDBJ whole genome shotgun (WGS) entry which is preliminary data.</text>
</comment>
<feature type="compositionally biased region" description="Basic residues" evidence="1">
    <location>
        <begin position="67"/>
        <end position="80"/>
    </location>
</feature>
<feature type="compositionally biased region" description="Basic and acidic residues" evidence="1">
    <location>
        <begin position="163"/>
        <end position="173"/>
    </location>
</feature>
<organism evidence="2 3">
    <name type="scientific">Diplodia corticola</name>
    <dbReference type="NCBI Taxonomy" id="236234"/>
    <lineage>
        <taxon>Eukaryota</taxon>
        <taxon>Fungi</taxon>
        <taxon>Dikarya</taxon>
        <taxon>Ascomycota</taxon>
        <taxon>Pezizomycotina</taxon>
        <taxon>Dothideomycetes</taxon>
        <taxon>Dothideomycetes incertae sedis</taxon>
        <taxon>Botryosphaeriales</taxon>
        <taxon>Botryosphaeriaceae</taxon>
        <taxon>Diplodia</taxon>
    </lineage>
</organism>
<keyword evidence="3" id="KW-1185">Reference proteome</keyword>
<dbReference type="AlphaFoldDB" id="A0A1J9QVM7"/>
<dbReference type="OrthoDB" id="3940486at2759"/>
<protein>
    <submittedName>
        <fullName evidence="2">Atpase aaa</fullName>
    </submittedName>
</protein>
<evidence type="ECO:0000313" key="3">
    <source>
        <dbReference type="Proteomes" id="UP000183809"/>
    </source>
</evidence>
<feature type="compositionally biased region" description="Polar residues" evidence="1">
    <location>
        <begin position="50"/>
        <end position="66"/>
    </location>
</feature>
<proteinExistence type="predicted"/>
<accession>A0A1J9QVM7</accession>
<evidence type="ECO:0000313" key="2">
    <source>
        <dbReference type="EMBL" id="OJD32464.1"/>
    </source>
</evidence>
<evidence type="ECO:0000256" key="1">
    <source>
        <dbReference type="SAM" id="MobiDB-lite"/>
    </source>
</evidence>
<dbReference type="RefSeq" id="XP_020128724.1">
    <property type="nucleotide sequence ID" value="XM_020275298.1"/>
</dbReference>
<feature type="region of interest" description="Disordered" evidence="1">
    <location>
        <begin position="1"/>
        <end position="173"/>
    </location>
</feature>
<dbReference type="EMBL" id="MNUE01000038">
    <property type="protein sequence ID" value="OJD32464.1"/>
    <property type="molecule type" value="Genomic_DNA"/>
</dbReference>